<feature type="region of interest" description="Disordered" evidence="5">
    <location>
        <begin position="435"/>
        <end position="454"/>
    </location>
</feature>
<feature type="region of interest" description="Disordered" evidence="5">
    <location>
        <begin position="129"/>
        <end position="161"/>
    </location>
</feature>
<name>A0A8K0JLT9_9TREE</name>
<feature type="transmembrane region" description="Helical" evidence="6">
    <location>
        <begin position="366"/>
        <end position="385"/>
    </location>
</feature>
<evidence type="ECO:0000256" key="2">
    <source>
        <dbReference type="ARBA" id="ARBA00022692"/>
    </source>
</evidence>
<feature type="transmembrane region" description="Helical" evidence="6">
    <location>
        <begin position="192"/>
        <end position="215"/>
    </location>
</feature>
<dbReference type="GO" id="GO:0000329">
    <property type="term" value="C:fungal-type vacuole membrane"/>
    <property type="evidence" value="ECO:0007669"/>
    <property type="project" value="TreeGrafter"/>
</dbReference>
<dbReference type="SUPFAM" id="SSF103481">
    <property type="entry name" value="Multidrug resistance efflux transporter EmrE"/>
    <property type="match status" value="1"/>
</dbReference>
<comment type="subcellular location">
    <subcellularLocation>
        <location evidence="1">Membrane</location>
        <topology evidence="1">Multi-pass membrane protein</topology>
    </subcellularLocation>
</comment>
<reference evidence="7" key="1">
    <citation type="submission" date="2020-04" db="EMBL/GenBank/DDBJ databases">
        <title>Analysis of mating type loci in Filobasidium floriforme.</title>
        <authorList>
            <person name="Nowrousian M."/>
        </authorList>
    </citation>
    <scope>NUCLEOTIDE SEQUENCE</scope>
    <source>
        <strain evidence="7">CBS 6242</strain>
    </source>
</reference>
<keyword evidence="3 6" id="KW-1133">Transmembrane helix</keyword>
<dbReference type="AlphaFoldDB" id="A0A8K0JLT9"/>
<sequence>MLPSSPRRRFVTGVGLLLCVVVLWTTSNFITSDLLEGGYNKPFLITYLNTSAFSLYLFPFLFKRWNAERRQGIADRLIRSLSPSPALITHSQLHSSLSTLPARTEAEFHTHNQQYHHYQSGSESAIADPDFDGEYHSDNDNPEVQLQPLPSQPDLGLTGQPKLTSGETAHLAATFCIVWFAANWTVNASLGLTSVGSSTVLAGMSGFFTLALGRVFGVESFTRAKVLAVLASFIGLVLVTHSDSLLASVSTTLPGDQPDPTAHVKRPMWGDALALLSAFCYAIYVILLKVRIGDEERVDMQLFFGFVGLFNTLFLLPLIPILSALGVETFEFPTRRQDLIVCAVNMVITLSSDYLYVLAMLKTTPLVVTIGLSLTIPFAMLGDFLRGSTAALTSQAILGACLVIVGFGLMGLEGLEQDEEAQIVAVEVHPGEHRRYDEEDVERGRRSGVRAGSD</sequence>
<organism evidence="7 8">
    <name type="scientific">Filobasidium floriforme</name>
    <dbReference type="NCBI Taxonomy" id="5210"/>
    <lineage>
        <taxon>Eukaryota</taxon>
        <taxon>Fungi</taxon>
        <taxon>Dikarya</taxon>
        <taxon>Basidiomycota</taxon>
        <taxon>Agaricomycotina</taxon>
        <taxon>Tremellomycetes</taxon>
        <taxon>Filobasidiales</taxon>
        <taxon>Filobasidiaceae</taxon>
        <taxon>Filobasidium</taxon>
    </lineage>
</organism>
<feature type="transmembrane region" description="Helical" evidence="6">
    <location>
        <begin position="168"/>
        <end position="186"/>
    </location>
</feature>
<feature type="transmembrane region" description="Helical" evidence="6">
    <location>
        <begin position="302"/>
        <end position="327"/>
    </location>
</feature>
<evidence type="ECO:0000313" key="7">
    <source>
        <dbReference type="EMBL" id="KAG7553563.1"/>
    </source>
</evidence>
<feature type="compositionally biased region" description="Basic and acidic residues" evidence="5">
    <location>
        <begin position="435"/>
        <end position="445"/>
    </location>
</feature>
<keyword evidence="2 6" id="KW-0812">Transmembrane</keyword>
<feature type="transmembrane region" description="Helical" evidence="6">
    <location>
        <begin position="339"/>
        <end position="359"/>
    </location>
</feature>
<feature type="transmembrane region" description="Helical" evidence="6">
    <location>
        <begin position="44"/>
        <end position="62"/>
    </location>
</feature>
<keyword evidence="8" id="KW-1185">Reference proteome</keyword>
<dbReference type="EMBL" id="JABELV010000052">
    <property type="protein sequence ID" value="KAG7553563.1"/>
    <property type="molecule type" value="Genomic_DNA"/>
</dbReference>
<accession>A0A8K0JLT9</accession>
<evidence type="ECO:0000256" key="3">
    <source>
        <dbReference type="ARBA" id="ARBA00022989"/>
    </source>
</evidence>
<evidence type="ECO:0008006" key="9">
    <source>
        <dbReference type="Google" id="ProtNLM"/>
    </source>
</evidence>
<feature type="transmembrane region" description="Helical" evidence="6">
    <location>
        <begin position="269"/>
        <end position="290"/>
    </location>
</feature>
<dbReference type="Proteomes" id="UP000812966">
    <property type="component" value="Unassembled WGS sequence"/>
</dbReference>
<comment type="caution">
    <text evidence="7">The sequence shown here is derived from an EMBL/GenBank/DDBJ whole genome shotgun (WGS) entry which is preliminary data.</text>
</comment>
<proteinExistence type="predicted"/>
<dbReference type="PANTHER" id="PTHR23051:SF0">
    <property type="entry name" value="SOLUTE CARRIER FAMILY 35 MEMBER F5"/>
    <property type="match status" value="1"/>
</dbReference>
<dbReference type="PANTHER" id="PTHR23051">
    <property type="entry name" value="SOLUTE CARRIER FAMILY 35, MEMBER F5"/>
    <property type="match status" value="1"/>
</dbReference>
<feature type="transmembrane region" description="Helical" evidence="6">
    <location>
        <begin position="227"/>
        <end position="249"/>
    </location>
</feature>
<feature type="transmembrane region" description="Helical" evidence="6">
    <location>
        <begin position="391"/>
        <end position="412"/>
    </location>
</feature>
<evidence type="ECO:0000256" key="5">
    <source>
        <dbReference type="SAM" id="MobiDB-lite"/>
    </source>
</evidence>
<gene>
    <name evidence="7" type="ORF">FFLO_02995</name>
</gene>
<dbReference type="OrthoDB" id="1436450at2759"/>
<evidence type="ECO:0000256" key="6">
    <source>
        <dbReference type="SAM" id="Phobius"/>
    </source>
</evidence>
<dbReference type="InterPro" id="IPR037185">
    <property type="entry name" value="EmrE-like"/>
</dbReference>
<evidence type="ECO:0000256" key="4">
    <source>
        <dbReference type="ARBA" id="ARBA00023136"/>
    </source>
</evidence>
<protein>
    <recommendedName>
        <fullName evidence="9">EamA domain-containing protein</fullName>
    </recommendedName>
</protein>
<evidence type="ECO:0000256" key="1">
    <source>
        <dbReference type="ARBA" id="ARBA00004141"/>
    </source>
</evidence>
<keyword evidence="4 6" id="KW-0472">Membrane</keyword>
<evidence type="ECO:0000313" key="8">
    <source>
        <dbReference type="Proteomes" id="UP000812966"/>
    </source>
</evidence>